<sequence length="185" mass="20887">MSVMELLQRRRAVRNLTSAEVEDEKIHALLEAAVQAPNDRLREPWHFYILRGEAKQRYQALALQYLEERFPTKPHLVQESLKVVTATPLVIVVTADIVPGDAAASRDNEYATACAIHSMWLAADELGLGLVWRTRGIGLVHDERMHRFIGSPANRRVVGTLFVGYPAEQPAPTPRTPHEEKMTFL</sequence>
<comment type="cofactor">
    <cofactor evidence="1">
        <name>FMN</name>
        <dbReference type="ChEBI" id="CHEBI:58210"/>
    </cofactor>
</comment>
<dbReference type="RefSeq" id="WP_089200524.1">
    <property type="nucleotide sequence ID" value="NZ_NHRJ02000007.1"/>
</dbReference>
<evidence type="ECO:0000259" key="8">
    <source>
        <dbReference type="Pfam" id="PF00881"/>
    </source>
</evidence>
<name>A0A2W1NLW0_PAEXE</name>
<evidence type="ECO:0000313" key="10">
    <source>
        <dbReference type="Proteomes" id="UP000214746"/>
    </source>
</evidence>
<gene>
    <name evidence="9" type="ORF">CBW46_013510</name>
</gene>
<dbReference type="InterPro" id="IPR026021">
    <property type="entry name" value="YdjA-like"/>
</dbReference>
<evidence type="ECO:0000256" key="7">
    <source>
        <dbReference type="ARBA" id="ARBA00023027"/>
    </source>
</evidence>
<dbReference type="PANTHER" id="PTHR43821">
    <property type="entry name" value="NAD(P)H NITROREDUCTASE YDJA-RELATED"/>
    <property type="match status" value="1"/>
</dbReference>
<dbReference type="OrthoDB" id="9804207at2"/>
<reference evidence="9" key="1">
    <citation type="submission" date="2018-06" db="EMBL/GenBank/DDBJ databases">
        <title>Paenibacillus xerothermodurans sp. nov. an extremely dry heat resistant spore forming bacterium isolated from the soil of Cape Canaveral, Florida.</title>
        <authorList>
            <person name="Seuylemezian A."/>
            <person name="Kaur N."/>
            <person name="Patil P."/>
            <person name="Patil P."/>
            <person name="Mayilraj S."/>
            <person name="Vaishampayan P."/>
        </authorList>
    </citation>
    <scope>NUCLEOTIDE SEQUENCE [LARGE SCALE GENOMIC DNA]</scope>
    <source>
        <strain evidence="9">ATCC 27380</strain>
    </source>
</reference>
<proteinExistence type="inferred from homology"/>
<dbReference type="InterPro" id="IPR029479">
    <property type="entry name" value="Nitroreductase"/>
</dbReference>
<dbReference type="PANTHER" id="PTHR43821:SF1">
    <property type="entry name" value="NAD(P)H NITROREDUCTASE YDJA-RELATED"/>
    <property type="match status" value="1"/>
</dbReference>
<dbReference type="Proteomes" id="UP000214746">
    <property type="component" value="Unassembled WGS sequence"/>
</dbReference>
<feature type="domain" description="Nitroreductase" evidence="8">
    <location>
        <begin position="8"/>
        <end position="165"/>
    </location>
</feature>
<keyword evidence="10" id="KW-1185">Reference proteome</keyword>
<organism evidence="9 10">
    <name type="scientific">Paenibacillus xerothermodurans</name>
    <dbReference type="NCBI Taxonomy" id="1977292"/>
    <lineage>
        <taxon>Bacteria</taxon>
        <taxon>Bacillati</taxon>
        <taxon>Bacillota</taxon>
        <taxon>Bacilli</taxon>
        <taxon>Bacillales</taxon>
        <taxon>Paenibacillaceae</taxon>
        <taxon>Paenibacillus</taxon>
    </lineage>
</organism>
<dbReference type="GO" id="GO:0016491">
    <property type="term" value="F:oxidoreductase activity"/>
    <property type="evidence" value="ECO:0007669"/>
    <property type="project" value="UniProtKB-KW"/>
</dbReference>
<keyword evidence="3" id="KW-0285">Flavoprotein</keyword>
<evidence type="ECO:0000256" key="3">
    <source>
        <dbReference type="ARBA" id="ARBA00022630"/>
    </source>
</evidence>
<dbReference type="EMBL" id="NHRJ02000007">
    <property type="protein sequence ID" value="PZE20445.1"/>
    <property type="molecule type" value="Genomic_DNA"/>
</dbReference>
<keyword evidence="5" id="KW-0521">NADP</keyword>
<evidence type="ECO:0000256" key="4">
    <source>
        <dbReference type="ARBA" id="ARBA00022643"/>
    </source>
</evidence>
<evidence type="ECO:0000256" key="1">
    <source>
        <dbReference type="ARBA" id="ARBA00001917"/>
    </source>
</evidence>
<dbReference type="InterPro" id="IPR052530">
    <property type="entry name" value="NAD(P)H_nitroreductase"/>
</dbReference>
<dbReference type="Gene3D" id="3.40.109.10">
    <property type="entry name" value="NADH Oxidase"/>
    <property type="match status" value="1"/>
</dbReference>
<evidence type="ECO:0000313" key="9">
    <source>
        <dbReference type="EMBL" id="PZE20445.1"/>
    </source>
</evidence>
<dbReference type="CDD" id="cd02135">
    <property type="entry name" value="YdjA-like"/>
    <property type="match status" value="1"/>
</dbReference>
<dbReference type="SUPFAM" id="SSF55469">
    <property type="entry name" value="FMN-dependent nitroreductase-like"/>
    <property type="match status" value="1"/>
</dbReference>
<dbReference type="Pfam" id="PF00881">
    <property type="entry name" value="Nitroreductase"/>
    <property type="match status" value="1"/>
</dbReference>
<dbReference type="AlphaFoldDB" id="A0A2W1NLW0"/>
<keyword evidence="4" id="KW-0288">FMN</keyword>
<evidence type="ECO:0000256" key="6">
    <source>
        <dbReference type="ARBA" id="ARBA00023002"/>
    </source>
</evidence>
<comment type="caution">
    <text evidence="9">The sequence shown here is derived from an EMBL/GenBank/DDBJ whole genome shotgun (WGS) entry which is preliminary data.</text>
</comment>
<keyword evidence="6" id="KW-0560">Oxidoreductase</keyword>
<accession>A0A2W1NLW0</accession>
<dbReference type="InterPro" id="IPR000415">
    <property type="entry name" value="Nitroreductase-like"/>
</dbReference>
<protein>
    <submittedName>
        <fullName evidence="9">Nitroreductase</fullName>
    </submittedName>
</protein>
<evidence type="ECO:0000256" key="5">
    <source>
        <dbReference type="ARBA" id="ARBA00022857"/>
    </source>
</evidence>
<comment type="similarity">
    <text evidence="2">Belongs to the nitroreductase family.</text>
</comment>
<keyword evidence="7" id="KW-0520">NAD</keyword>
<evidence type="ECO:0000256" key="2">
    <source>
        <dbReference type="ARBA" id="ARBA00007118"/>
    </source>
</evidence>